<evidence type="ECO:0000256" key="2">
    <source>
        <dbReference type="SAM" id="Phobius"/>
    </source>
</evidence>
<protein>
    <submittedName>
        <fullName evidence="4">Cationic amino acid transporter 5</fullName>
    </submittedName>
</protein>
<proteinExistence type="inferred from homology"/>
<name>A0A199VCJ8_ANACO</name>
<dbReference type="PANTHER" id="PTHR43243">
    <property type="entry name" value="INNER MEMBRANE TRANSPORTER YGJI-RELATED"/>
    <property type="match status" value="1"/>
</dbReference>
<dbReference type="AlphaFoldDB" id="A0A199VCJ8"/>
<dbReference type="Proteomes" id="UP000092600">
    <property type="component" value="Unassembled WGS sequence"/>
</dbReference>
<dbReference type="GO" id="GO:0005886">
    <property type="term" value="C:plasma membrane"/>
    <property type="evidence" value="ECO:0007669"/>
    <property type="project" value="TreeGrafter"/>
</dbReference>
<dbReference type="GO" id="GO:0005313">
    <property type="term" value="F:L-glutamate transmembrane transporter activity"/>
    <property type="evidence" value="ECO:0007669"/>
    <property type="project" value="TreeGrafter"/>
</dbReference>
<evidence type="ECO:0000313" key="4">
    <source>
        <dbReference type="EMBL" id="OAY74510.1"/>
    </source>
</evidence>
<dbReference type="PANTHER" id="PTHR43243:SF22">
    <property type="entry name" value="CATIONIC AMINO ACID TRANSPORTER 5"/>
    <property type="match status" value="1"/>
</dbReference>
<accession>A0A199VCJ8</accession>
<feature type="domain" description="Cationic amino acid transporter C-terminal" evidence="3">
    <location>
        <begin position="103"/>
        <end position="152"/>
    </location>
</feature>
<dbReference type="GO" id="GO:0015189">
    <property type="term" value="F:L-lysine transmembrane transporter activity"/>
    <property type="evidence" value="ECO:0007669"/>
    <property type="project" value="TreeGrafter"/>
</dbReference>
<comment type="similarity">
    <text evidence="1">Belongs to the amino acid-polyamine-organocation (APC) superfamily. Cationic amino acid transporter (CAT) (TC 2.A.3.3) family.</text>
</comment>
<organism evidence="4 5">
    <name type="scientific">Ananas comosus</name>
    <name type="common">Pineapple</name>
    <name type="synonym">Ananas ananas</name>
    <dbReference type="NCBI Taxonomy" id="4615"/>
    <lineage>
        <taxon>Eukaryota</taxon>
        <taxon>Viridiplantae</taxon>
        <taxon>Streptophyta</taxon>
        <taxon>Embryophyta</taxon>
        <taxon>Tracheophyta</taxon>
        <taxon>Spermatophyta</taxon>
        <taxon>Magnoliopsida</taxon>
        <taxon>Liliopsida</taxon>
        <taxon>Poales</taxon>
        <taxon>Bromeliaceae</taxon>
        <taxon>Bromelioideae</taxon>
        <taxon>Ananas</taxon>
    </lineage>
</organism>
<dbReference type="EMBL" id="LSRQ01002374">
    <property type="protein sequence ID" value="OAY74510.1"/>
    <property type="molecule type" value="Genomic_DNA"/>
</dbReference>
<dbReference type="STRING" id="4615.A0A199VCJ8"/>
<keyword evidence="2" id="KW-1133">Transmembrane helix</keyword>
<evidence type="ECO:0000256" key="1">
    <source>
        <dbReference type="ARBA" id="ARBA00008572"/>
    </source>
</evidence>
<reference evidence="4 5" key="1">
    <citation type="journal article" date="2016" name="DNA Res.">
        <title>The draft genome of MD-2 pineapple using hybrid error correction of long reads.</title>
        <authorList>
            <person name="Redwan R.M."/>
            <person name="Saidin A."/>
            <person name="Kumar S.V."/>
        </authorList>
    </citation>
    <scope>NUCLEOTIDE SEQUENCE [LARGE SCALE GENOMIC DNA]</scope>
    <source>
        <strain evidence="5">cv. MD2</strain>
        <tissue evidence="4">Leaf</tissue>
    </source>
</reference>
<feature type="transmembrane region" description="Helical" evidence="2">
    <location>
        <begin position="130"/>
        <end position="148"/>
    </location>
</feature>
<evidence type="ECO:0000313" key="5">
    <source>
        <dbReference type="Proteomes" id="UP000092600"/>
    </source>
</evidence>
<dbReference type="InterPro" id="IPR029485">
    <property type="entry name" value="CAT_C"/>
</dbReference>
<keyword evidence="2" id="KW-0472">Membrane</keyword>
<dbReference type="Pfam" id="PF13906">
    <property type="entry name" value="AA_permease_C"/>
    <property type="match status" value="1"/>
</dbReference>
<comment type="caution">
    <text evidence="4">The sequence shown here is derived from an EMBL/GenBank/DDBJ whole genome shotgun (WGS) entry which is preliminary data.</text>
</comment>
<keyword evidence="2" id="KW-0812">Transmembrane</keyword>
<gene>
    <name evidence="4" type="ORF">ACMD2_23339</name>
</gene>
<sequence>MYCPFLKPRRIGEPSLHRHSSSLMMRHRASREEILCARGLLSPSSDKAGYLPADNYCLFNGDFGLLGIKTTRVDRVLGNYPSLDTRTLGIQLFVPQCQKPKVWGVPLVPWLPSLSIATNLFLMGSLGSQAFIRFGLCTGIMMIYYVFFGVHATYDMAHAHPDEALTKQAEKKGDMEKASAEL</sequence>
<evidence type="ECO:0000259" key="3">
    <source>
        <dbReference type="Pfam" id="PF13906"/>
    </source>
</evidence>